<dbReference type="EMBL" id="CP144749">
    <property type="protein sequence ID" value="WVZ74574.1"/>
    <property type="molecule type" value="Genomic_DNA"/>
</dbReference>
<reference evidence="1 2" key="1">
    <citation type="submission" date="2024-02" db="EMBL/GenBank/DDBJ databases">
        <title>High-quality chromosome-scale genome assembly of Pensacola bahiagrass (Paspalum notatum Flugge var. saurae).</title>
        <authorList>
            <person name="Vega J.M."/>
            <person name="Podio M."/>
            <person name="Orjuela J."/>
            <person name="Siena L.A."/>
            <person name="Pessino S.C."/>
            <person name="Combes M.C."/>
            <person name="Mariac C."/>
            <person name="Albertini E."/>
            <person name="Pupilli F."/>
            <person name="Ortiz J.P.A."/>
            <person name="Leblanc O."/>
        </authorList>
    </citation>
    <scope>NUCLEOTIDE SEQUENCE [LARGE SCALE GENOMIC DNA]</scope>
    <source>
        <strain evidence="1">R1</strain>
        <tissue evidence="1">Leaf</tissue>
    </source>
</reference>
<sequence>MRASRTCEGRVAELVHEGRAAALTREAVVGAQIRPKSPQRRSGVRLMLLEVGWPVAILPRAEEVAATGKKILQQNSMVFIFDQPDEGEMRVSWMPQRRGHLVMAMKKRHRRREGPDSTLIANPLSAKYALPRKVNSGEAVYWPMETTQSADFLRDRKK</sequence>
<name>A0AAQ3TMD3_PASNO</name>
<keyword evidence="2" id="KW-1185">Reference proteome</keyword>
<dbReference type="AlphaFoldDB" id="A0AAQ3TMD3"/>
<evidence type="ECO:0000313" key="2">
    <source>
        <dbReference type="Proteomes" id="UP001341281"/>
    </source>
</evidence>
<proteinExistence type="predicted"/>
<dbReference type="Proteomes" id="UP001341281">
    <property type="component" value="Chromosome 05"/>
</dbReference>
<accession>A0AAQ3TMD3</accession>
<evidence type="ECO:0000313" key="1">
    <source>
        <dbReference type="EMBL" id="WVZ74574.1"/>
    </source>
</evidence>
<protein>
    <submittedName>
        <fullName evidence="1">Uncharacterized protein</fullName>
    </submittedName>
</protein>
<gene>
    <name evidence="1" type="ORF">U9M48_022740</name>
</gene>
<organism evidence="1 2">
    <name type="scientific">Paspalum notatum var. saurae</name>
    <dbReference type="NCBI Taxonomy" id="547442"/>
    <lineage>
        <taxon>Eukaryota</taxon>
        <taxon>Viridiplantae</taxon>
        <taxon>Streptophyta</taxon>
        <taxon>Embryophyta</taxon>
        <taxon>Tracheophyta</taxon>
        <taxon>Spermatophyta</taxon>
        <taxon>Magnoliopsida</taxon>
        <taxon>Liliopsida</taxon>
        <taxon>Poales</taxon>
        <taxon>Poaceae</taxon>
        <taxon>PACMAD clade</taxon>
        <taxon>Panicoideae</taxon>
        <taxon>Andropogonodae</taxon>
        <taxon>Paspaleae</taxon>
        <taxon>Paspalinae</taxon>
        <taxon>Paspalum</taxon>
    </lineage>
</organism>